<keyword evidence="3" id="KW-1185">Reference proteome</keyword>
<feature type="region of interest" description="Disordered" evidence="1">
    <location>
        <begin position="54"/>
        <end position="114"/>
    </location>
</feature>
<dbReference type="Proteomes" id="UP000266841">
    <property type="component" value="Unassembled WGS sequence"/>
</dbReference>
<proteinExistence type="predicted"/>
<feature type="compositionally biased region" description="Basic and acidic residues" evidence="1">
    <location>
        <begin position="88"/>
        <end position="102"/>
    </location>
</feature>
<protein>
    <recommendedName>
        <fullName evidence="4">KIF-binding protein</fullName>
    </recommendedName>
</protein>
<evidence type="ECO:0000256" key="1">
    <source>
        <dbReference type="SAM" id="MobiDB-lite"/>
    </source>
</evidence>
<dbReference type="OrthoDB" id="56154at2759"/>
<reference evidence="2 3" key="1">
    <citation type="journal article" date="2012" name="Genome Biol.">
        <title>Genome and low-iron response of an oceanic diatom adapted to chronic iron limitation.</title>
        <authorList>
            <person name="Lommer M."/>
            <person name="Specht M."/>
            <person name="Roy A.S."/>
            <person name="Kraemer L."/>
            <person name="Andreson R."/>
            <person name="Gutowska M.A."/>
            <person name="Wolf J."/>
            <person name="Bergner S.V."/>
            <person name="Schilhabel M.B."/>
            <person name="Klostermeier U.C."/>
            <person name="Beiko R.G."/>
            <person name="Rosenstiel P."/>
            <person name="Hippler M."/>
            <person name="Laroche J."/>
        </authorList>
    </citation>
    <scope>NUCLEOTIDE SEQUENCE [LARGE SCALE GENOMIC DNA]</scope>
    <source>
        <strain evidence="2 3">CCMP1005</strain>
    </source>
</reference>
<evidence type="ECO:0000313" key="3">
    <source>
        <dbReference type="Proteomes" id="UP000266841"/>
    </source>
</evidence>
<evidence type="ECO:0008006" key="4">
    <source>
        <dbReference type="Google" id="ProtNLM"/>
    </source>
</evidence>
<sequence>MAPPIASHPRFKLGRVLMAGSGGGPEEAIDSLDAALAEYEYGNALFRAVVRRDEDDGGENADSKKPAADPSVEDGGHGGGKKPAAVGDRTEEPASKKARTDDEGPPPATSPGDEDLALCLRAMESSLCPVMEYYHGGEEDDSLRGWARNQIVRAMTSVGDVHSHGGRHGEAADWYVRARPYAEASWEERRGRLEGGAAPPAVEDLKAQRRLVELDAVVCEAMLSCPRGEDIAVLDDDDEEEYGEGRTDTAASTQTRRLICRAGDRLDFAAGHCESARLGMEELIARYGRMKGGAGSVEGLDDEGKDIGYAVMLVVGAGNRLEEERSA</sequence>
<dbReference type="eggNOG" id="ENOG502SQYU">
    <property type="taxonomic scope" value="Eukaryota"/>
</dbReference>
<comment type="caution">
    <text evidence="2">The sequence shown here is derived from an EMBL/GenBank/DDBJ whole genome shotgun (WGS) entry which is preliminary data.</text>
</comment>
<accession>K0S349</accession>
<evidence type="ECO:0000313" key="2">
    <source>
        <dbReference type="EMBL" id="EJK53317.1"/>
    </source>
</evidence>
<organism evidence="2 3">
    <name type="scientific">Thalassiosira oceanica</name>
    <name type="common">Marine diatom</name>
    <dbReference type="NCBI Taxonomy" id="159749"/>
    <lineage>
        <taxon>Eukaryota</taxon>
        <taxon>Sar</taxon>
        <taxon>Stramenopiles</taxon>
        <taxon>Ochrophyta</taxon>
        <taxon>Bacillariophyta</taxon>
        <taxon>Coscinodiscophyceae</taxon>
        <taxon>Thalassiosirophycidae</taxon>
        <taxon>Thalassiosirales</taxon>
        <taxon>Thalassiosiraceae</taxon>
        <taxon>Thalassiosira</taxon>
    </lineage>
</organism>
<dbReference type="EMBL" id="AGNL01038036">
    <property type="protein sequence ID" value="EJK53317.1"/>
    <property type="molecule type" value="Genomic_DNA"/>
</dbReference>
<name>K0S349_THAOC</name>
<dbReference type="AlphaFoldDB" id="K0S349"/>
<gene>
    <name evidence="2" type="ORF">THAOC_27271</name>
</gene>